<sequence length="780" mass="93008">MFVSFFSYAFLLLNLFKFGGGEVQTEIRHVLKQRTYYAQNKFKFSKQDFLRYLQYETKLFGLLTLRAQKKQTTTWNDMKRIRSTFIRRIDGVYDLALSKHGKDRQLWHLSFEFSKKYSNPISRRKFLKALLLHPHWSDVWAEAALYEWEWNQNPTNARLLFQKGVQLNRQSPKLYWEFFKMEIAIIKKHFLLLSDAPVDSQPSQDDSAQNFTIDKDEVDWQQELKKMKRKKQKEETKQLEKLMTDMYSELQIPKLIFRYALGNTFENNRYELIKQMFLVLPQSIEEMELPSTADKGRSEALFAKFIELQTYMFTHLETQYSDDPVVVGLLANKSIVTNEQKIGPSKALEVYFFKYTYKYMHIYISPFLSGISVFEKALLHLTHERKINTEEKILSNGKEKTLEELIVDLMTHYVNYLDRRMHVYTDLKDKTWSNESNDKNEANDSVTMHDTTQQDSVKQIYDEVMDYLIDLQLRLLNQFKQYKGAKYMDVMLYQKWVHLLLKSFNSLHYICYCFFFLISKKKKGGGKHPSSAQLWKLYSQIYQRRLVCVMTENPNYDLDVEAEPNENNSNCTQLLHSLFKNSLAACQQGLKQVEHRDHPILWEQMIEIMMSQMIHSNERKDNKSKYWLTTLNKLFQSSILQCLSAEKLKLDYLYWANTIYSNSCDEKKKDKTHILKILSWFQNEISNCSPRVYYEIIQIYERLLFKDFNPNNDKHNVLLLKSVFEKAVNEHGKKSPAIWIWYVNFARKYMGLADGSQVYQKAMRTLDSEMLQQFYKKVSF</sequence>
<dbReference type="AlphaFoldDB" id="X6MET6"/>
<dbReference type="GO" id="GO:0030515">
    <property type="term" value="F:snoRNA binding"/>
    <property type="evidence" value="ECO:0007669"/>
    <property type="project" value="InterPro"/>
</dbReference>
<keyword evidence="4" id="KW-1185">Reference proteome</keyword>
<protein>
    <submittedName>
        <fullName evidence="3">U3 snoRNP protein-like protein</fullName>
    </submittedName>
</protein>
<evidence type="ECO:0000313" key="4">
    <source>
        <dbReference type="Proteomes" id="UP000023152"/>
    </source>
</evidence>
<reference evidence="3 4" key="1">
    <citation type="journal article" date="2013" name="Curr. Biol.">
        <title>The Genome of the Foraminiferan Reticulomyxa filosa.</title>
        <authorList>
            <person name="Glockner G."/>
            <person name="Hulsmann N."/>
            <person name="Schleicher M."/>
            <person name="Noegel A.A."/>
            <person name="Eichinger L."/>
            <person name="Gallinger C."/>
            <person name="Pawlowski J."/>
            <person name="Sierra R."/>
            <person name="Euteneuer U."/>
            <person name="Pillet L."/>
            <person name="Moustafa A."/>
            <person name="Platzer M."/>
            <person name="Groth M."/>
            <person name="Szafranski K."/>
            <person name="Schliwa M."/>
        </authorList>
    </citation>
    <scope>NUCLEOTIDE SEQUENCE [LARGE SCALE GENOMIC DNA]</scope>
</reference>
<dbReference type="Gene3D" id="1.25.40.10">
    <property type="entry name" value="Tetratricopeptide repeat domain"/>
    <property type="match status" value="2"/>
</dbReference>
<dbReference type="GO" id="GO:0032040">
    <property type="term" value="C:small-subunit processome"/>
    <property type="evidence" value="ECO:0007669"/>
    <property type="project" value="TreeGrafter"/>
</dbReference>
<feature type="chain" id="PRO_5004975692" evidence="2">
    <location>
        <begin position="22"/>
        <end position="780"/>
    </location>
</feature>
<organism evidence="3 4">
    <name type="scientific">Reticulomyxa filosa</name>
    <dbReference type="NCBI Taxonomy" id="46433"/>
    <lineage>
        <taxon>Eukaryota</taxon>
        <taxon>Sar</taxon>
        <taxon>Rhizaria</taxon>
        <taxon>Retaria</taxon>
        <taxon>Foraminifera</taxon>
        <taxon>Monothalamids</taxon>
        <taxon>Reticulomyxidae</taxon>
        <taxon>Reticulomyxa</taxon>
    </lineage>
</organism>
<accession>X6MET6</accession>
<evidence type="ECO:0000256" key="2">
    <source>
        <dbReference type="SAM" id="SignalP"/>
    </source>
</evidence>
<evidence type="ECO:0000256" key="1">
    <source>
        <dbReference type="ARBA" id="ARBA00010734"/>
    </source>
</evidence>
<dbReference type="OrthoDB" id="28112at2759"/>
<dbReference type="InterPro" id="IPR003107">
    <property type="entry name" value="HAT"/>
</dbReference>
<dbReference type="GO" id="GO:0000462">
    <property type="term" value="P:maturation of SSU-rRNA from tricistronic rRNA transcript (SSU-rRNA, 5.8S rRNA, LSU-rRNA)"/>
    <property type="evidence" value="ECO:0007669"/>
    <property type="project" value="InterPro"/>
</dbReference>
<dbReference type="InterPro" id="IPR011990">
    <property type="entry name" value="TPR-like_helical_dom_sf"/>
</dbReference>
<dbReference type="SMART" id="SM00386">
    <property type="entry name" value="HAT"/>
    <property type="match status" value="3"/>
</dbReference>
<feature type="signal peptide" evidence="2">
    <location>
        <begin position="1"/>
        <end position="21"/>
    </location>
</feature>
<dbReference type="EMBL" id="ASPP01021478">
    <property type="protein sequence ID" value="ETO12374.1"/>
    <property type="molecule type" value="Genomic_DNA"/>
</dbReference>
<evidence type="ECO:0000313" key="3">
    <source>
        <dbReference type="EMBL" id="ETO12374.1"/>
    </source>
</evidence>
<dbReference type="PANTHER" id="PTHR23271:SF1">
    <property type="entry name" value="U3 SMALL NUCLEOLAR RNA-ASSOCIATED PROTEIN 6 HOMOLOG"/>
    <property type="match status" value="1"/>
</dbReference>
<dbReference type="PANTHER" id="PTHR23271">
    <property type="entry name" value="HEPATOCELLULAR CARCINOMA-ASSOCIATED ANTIGEN 66"/>
    <property type="match status" value="1"/>
</dbReference>
<dbReference type="InterPro" id="IPR013949">
    <property type="entry name" value="Utp6"/>
</dbReference>
<comment type="caution">
    <text evidence="3">The sequence shown here is derived from an EMBL/GenBank/DDBJ whole genome shotgun (WGS) entry which is preliminary data.</text>
</comment>
<keyword evidence="2" id="KW-0732">Signal</keyword>
<comment type="similarity">
    <text evidence="1">Belongs to the UTP6 family.</text>
</comment>
<gene>
    <name evidence="3" type="ORF">RFI_25005</name>
</gene>
<dbReference type="SUPFAM" id="SSF48452">
    <property type="entry name" value="TPR-like"/>
    <property type="match status" value="2"/>
</dbReference>
<dbReference type="Proteomes" id="UP000023152">
    <property type="component" value="Unassembled WGS sequence"/>
</dbReference>
<dbReference type="GO" id="GO:0034388">
    <property type="term" value="C:Pwp2p-containing subcomplex of 90S preribosome"/>
    <property type="evidence" value="ECO:0007669"/>
    <property type="project" value="TreeGrafter"/>
</dbReference>
<name>X6MET6_RETFI</name>
<proteinExistence type="inferred from homology"/>